<dbReference type="CDD" id="cd03801">
    <property type="entry name" value="GT4_PimA-like"/>
    <property type="match status" value="1"/>
</dbReference>
<dbReference type="InterPro" id="IPR001296">
    <property type="entry name" value="Glyco_trans_1"/>
</dbReference>
<dbReference type="EMBL" id="QROP01000053">
    <property type="protein sequence ID" value="RHL33935.1"/>
    <property type="molecule type" value="Genomic_DNA"/>
</dbReference>
<dbReference type="RefSeq" id="WP_118417004.1">
    <property type="nucleotide sequence ID" value="NZ_QROP01000053.1"/>
</dbReference>
<name>A0AA92WMQ1_9BACT</name>
<dbReference type="PANTHER" id="PTHR45947">
    <property type="entry name" value="SULFOQUINOVOSYL TRANSFERASE SQD2"/>
    <property type="match status" value="1"/>
</dbReference>
<protein>
    <submittedName>
        <fullName evidence="2">Glycosyltransferase family 1 protein</fullName>
    </submittedName>
</protein>
<dbReference type="SUPFAM" id="SSF53756">
    <property type="entry name" value="UDP-Glycosyltransferase/glycogen phosphorylase"/>
    <property type="match status" value="1"/>
</dbReference>
<dbReference type="PANTHER" id="PTHR45947:SF3">
    <property type="entry name" value="SULFOQUINOVOSYL TRANSFERASE SQD2"/>
    <property type="match status" value="1"/>
</dbReference>
<dbReference type="AlphaFoldDB" id="A0AA92WMQ1"/>
<dbReference type="InterPro" id="IPR050194">
    <property type="entry name" value="Glycosyltransferase_grp1"/>
</dbReference>
<dbReference type="Pfam" id="PF00534">
    <property type="entry name" value="Glycos_transf_1"/>
    <property type="match status" value="1"/>
</dbReference>
<dbReference type="Gene3D" id="3.40.50.2000">
    <property type="entry name" value="Glycogen Phosphorylase B"/>
    <property type="match status" value="2"/>
</dbReference>
<comment type="caution">
    <text evidence="2">The sequence shown here is derived from an EMBL/GenBank/DDBJ whole genome shotgun (WGS) entry which is preliminary data.</text>
</comment>
<evidence type="ECO:0000259" key="1">
    <source>
        <dbReference type="Pfam" id="PF00534"/>
    </source>
</evidence>
<reference evidence="2 3" key="1">
    <citation type="submission" date="2018-08" db="EMBL/GenBank/DDBJ databases">
        <title>A genome reference for cultivated species of the human gut microbiota.</title>
        <authorList>
            <person name="Zou Y."/>
            <person name="Xue W."/>
            <person name="Luo G."/>
        </authorList>
    </citation>
    <scope>NUCLEOTIDE SEQUENCE [LARGE SCALE GENOMIC DNA]</scope>
    <source>
        <strain evidence="2 3">AF38-11</strain>
    </source>
</reference>
<accession>A0AA92WMQ1</accession>
<gene>
    <name evidence="2" type="ORF">DW026_13645</name>
</gene>
<sequence>MKILWLSGNPALYKRKSMIDGGWIGTLQGEIVKRGLDLAIAFPYSSDDSPSDGDGVHYYPLYVSKWEKRFNKFRKEKIDEHYIQLIRKVIDAYQPDVIHCWGSELCFGLIAKYTDIPVVMHIQGIINPIYDAYCPAGMSGYSILKSLNFNFRKFYNLYYGWHSWMPYQAKREAEIFKNTHYFFGRTDWDRRVTKLLSPNAEYFFCSEALRPAITKSEKWQYHAQKKKLLLTSTISSPVYKGADVILKVAKLLKENTDIEFEWNVYGVSEIQMQERFTGIKCQAVNVYCRGTINADQLADRLLNSDVYMHPSYIDNSPNSVCEAQFIGLPVVAQGVGGVPTLLKDGAGVLVPSNDAYQTAYFIQKIGINQAFAEQLSKKEIEISKDRHDVDVIIDSIMNVYHKIVKNGTK</sequence>
<dbReference type="GO" id="GO:0016757">
    <property type="term" value="F:glycosyltransferase activity"/>
    <property type="evidence" value="ECO:0007669"/>
    <property type="project" value="TreeGrafter"/>
</dbReference>
<organism evidence="2 3">
    <name type="scientific">Segatella copri</name>
    <dbReference type="NCBI Taxonomy" id="165179"/>
    <lineage>
        <taxon>Bacteria</taxon>
        <taxon>Pseudomonadati</taxon>
        <taxon>Bacteroidota</taxon>
        <taxon>Bacteroidia</taxon>
        <taxon>Bacteroidales</taxon>
        <taxon>Prevotellaceae</taxon>
        <taxon>Segatella</taxon>
    </lineage>
</organism>
<feature type="domain" description="Glycosyl transferase family 1" evidence="1">
    <location>
        <begin position="223"/>
        <end position="378"/>
    </location>
</feature>
<evidence type="ECO:0000313" key="2">
    <source>
        <dbReference type="EMBL" id="RHL33935.1"/>
    </source>
</evidence>
<dbReference type="Proteomes" id="UP000283672">
    <property type="component" value="Unassembled WGS sequence"/>
</dbReference>
<evidence type="ECO:0000313" key="3">
    <source>
        <dbReference type="Proteomes" id="UP000283672"/>
    </source>
</evidence>
<proteinExistence type="predicted"/>